<dbReference type="Proteomes" id="UP000255024">
    <property type="component" value="Unassembled WGS sequence"/>
</dbReference>
<dbReference type="GO" id="GO:0005886">
    <property type="term" value="C:plasma membrane"/>
    <property type="evidence" value="ECO:0007669"/>
    <property type="project" value="UniProtKB-SubCell"/>
</dbReference>
<reference evidence="8 9" key="1">
    <citation type="submission" date="2018-06" db="EMBL/GenBank/DDBJ databases">
        <authorList>
            <consortium name="Pathogen Informatics"/>
            <person name="Doyle S."/>
        </authorList>
    </citation>
    <scope>NUCLEOTIDE SEQUENCE [LARGE SCALE GENOMIC DNA]</scope>
    <source>
        <strain evidence="8 9">NCTC11179</strain>
    </source>
</reference>
<evidence type="ECO:0000313" key="9">
    <source>
        <dbReference type="Proteomes" id="UP000255024"/>
    </source>
</evidence>
<keyword evidence="4 7" id="KW-0812">Transmembrane</keyword>
<dbReference type="InterPro" id="IPR051907">
    <property type="entry name" value="DoxX-like_oxidoreductase"/>
</dbReference>
<dbReference type="RefSeq" id="WP_115090814.1">
    <property type="nucleotide sequence ID" value="NZ_CP068107.1"/>
</dbReference>
<evidence type="ECO:0000256" key="6">
    <source>
        <dbReference type="ARBA" id="ARBA00023136"/>
    </source>
</evidence>
<comment type="subcellular location">
    <subcellularLocation>
        <location evidence="1">Cell membrane</location>
        <topology evidence="1">Multi-pass membrane protein</topology>
    </subcellularLocation>
</comment>
<evidence type="ECO:0000313" key="8">
    <source>
        <dbReference type="EMBL" id="STZ27979.1"/>
    </source>
</evidence>
<evidence type="ECO:0000256" key="7">
    <source>
        <dbReference type="SAM" id="Phobius"/>
    </source>
</evidence>
<organism evidence="8 9">
    <name type="scientific">Myroides odoratus</name>
    <name type="common">Flavobacterium odoratum</name>
    <dbReference type="NCBI Taxonomy" id="256"/>
    <lineage>
        <taxon>Bacteria</taxon>
        <taxon>Pseudomonadati</taxon>
        <taxon>Bacteroidota</taxon>
        <taxon>Flavobacteriia</taxon>
        <taxon>Flavobacteriales</taxon>
        <taxon>Flavobacteriaceae</taxon>
        <taxon>Myroides</taxon>
    </lineage>
</organism>
<dbReference type="AlphaFoldDB" id="A0A378RNP8"/>
<keyword evidence="3" id="KW-1003">Cell membrane</keyword>
<keyword evidence="9" id="KW-1185">Reference proteome</keyword>
<keyword evidence="5 7" id="KW-1133">Transmembrane helix</keyword>
<dbReference type="EMBL" id="UGQL01000001">
    <property type="protein sequence ID" value="STZ27979.1"/>
    <property type="molecule type" value="Genomic_DNA"/>
</dbReference>
<dbReference type="PANTHER" id="PTHR33452:SF1">
    <property type="entry name" value="INNER MEMBRANE PROTEIN YPHA-RELATED"/>
    <property type="match status" value="1"/>
</dbReference>
<evidence type="ECO:0000256" key="4">
    <source>
        <dbReference type="ARBA" id="ARBA00022692"/>
    </source>
</evidence>
<evidence type="ECO:0000256" key="2">
    <source>
        <dbReference type="ARBA" id="ARBA00006679"/>
    </source>
</evidence>
<feature type="transmembrane region" description="Helical" evidence="7">
    <location>
        <begin position="72"/>
        <end position="93"/>
    </location>
</feature>
<comment type="similarity">
    <text evidence="2">Belongs to the DoxX family.</text>
</comment>
<feature type="transmembrane region" description="Helical" evidence="7">
    <location>
        <begin position="105"/>
        <end position="125"/>
    </location>
</feature>
<evidence type="ECO:0000256" key="1">
    <source>
        <dbReference type="ARBA" id="ARBA00004651"/>
    </source>
</evidence>
<dbReference type="InterPro" id="IPR032808">
    <property type="entry name" value="DoxX"/>
</dbReference>
<feature type="transmembrane region" description="Helical" evidence="7">
    <location>
        <begin position="7"/>
        <end position="26"/>
    </location>
</feature>
<sequence length="133" mass="14136">MQDLGKFILRLGVGGLMIFHGIHKIIHGHDMIIEQLAAKGYPTWLWLGVPVGEIIAPILLIVGVFTRLSGVLIAFTMVMSMVLVKGGGSFALSAATGGIGAELNVLYLVGALAIAMIGPGSYRLYKGKKGWFI</sequence>
<evidence type="ECO:0000256" key="5">
    <source>
        <dbReference type="ARBA" id="ARBA00022989"/>
    </source>
</evidence>
<keyword evidence="6 7" id="KW-0472">Membrane</keyword>
<name>A0A378RNP8_MYROD</name>
<dbReference type="PANTHER" id="PTHR33452">
    <property type="entry name" value="OXIDOREDUCTASE CATD-RELATED"/>
    <property type="match status" value="1"/>
</dbReference>
<gene>
    <name evidence="8" type="ORF">NCTC11179_01517</name>
</gene>
<proteinExistence type="inferred from homology"/>
<accession>A0A378RNP8</accession>
<evidence type="ECO:0000256" key="3">
    <source>
        <dbReference type="ARBA" id="ARBA00022475"/>
    </source>
</evidence>
<protein>
    <submittedName>
        <fullName evidence="8">DoxX</fullName>
    </submittedName>
</protein>
<dbReference type="Pfam" id="PF07681">
    <property type="entry name" value="DoxX"/>
    <property type="match status" value="1"/>
</dbReference>
<feature type="transmembrane region" description="Helical" evidence="7">
    <location>
        <begin position="46"/>
        <end position="65"/>
    </location>
</feature>